<name>A0ABX9WFE0_9ACTN</name>
<keyword evidence="2" id="KW-0812">Transmembrane</keyword>
<dbReference type="Proteomes" id="UP000280698">
    <property type="component" value="Unassembled WGS sequence"/>
</dbReference>
<protein>
    <recommendedName>
        <fullName evidence="3">Ricin B lectin domain-containing protein</fullName>
    </recommendedName>
</protein>
<sequence length="238" mass="23386">MADPHTDPPGTVYGARRPGRARLPQDPLMRVALGVAAAGVLVGLFFATGVLGAGGGRPVVPAAAASGSGAAPTGTTAPTTQAAPTTTAPSPTAAPTTPAAPAAGPKVVRSAPSGLCLGLESDQQQAKAQLAPCTGGPEQQWTASQLAPDAVALTVVAYGQCLDVEGGSTDDGAKLQQFPCHGQGNQQWRLQPAGPGAVLLVAVHSGKCAQPEGAGTQPGTKIVQAPCTGAPEQQWTAG</sequence>
<dbReference type="RefSeq" id="WP_123241355.1">
    <property type="nucleotide sequence ID" value="NZ_JAAHBY010000033.1"/>
</dbReference>
<dbReference type="SUPFAM" id="SSF50370">
    <property type="entry name" value="Ricin B-like lectins"/>
    <property type="match status" value="1"/>
</dbReference>
<evidence type="ECO:0000256" key="2">
    <source>
        <dbReference type="SAM" id="Phobius"/>
    </source>
</evidence>
<evidence type="ECO:0000256" key="1">
    <source>
        <dbReference type="SAM" id="MobiDB-lite"/>
    </source>
</evidence>
<dbReference type="EMBL" id="RJLN01000033">
    <property type="protein sequence ID" value="RNL98602.1"/>
    <property type="molecule type" value="Genomic_DNA"/>
</dbReference>
<feature type="region of interest" description="Disordered" evidence="1">
    <location>
        <begin position="1"/>
        <end position="20"/>
    </location>
</feature>
<feature type="domain" description="Ricin B lectin" evidence="3">
    <location>
        <begin position="104"/>
        <end position="238"/>
    </location>
</feature>
<proteinExistence type="predicted"/>
<dbReference type="InterPro" id="IPR000772">
    <property type="entry name" value="Ricin_B_lectin"/>
</dbReference>
<accession>A0ABX9WFE0</accession>
<dbReference type="CDD" id="cd00161">
    <property type="entry name" value="beta-trefoil_Ricin-like"/>
    <property type="match status" value="1"/>
</dbReference>
<feature type="compositionally biased region" description="Low complexity" evidence="1">
    <location>
        <begin position="63"/>
        <end position="105"/>
    </location>
</feature>
<gene>
    <name evidence="4" type="ORF">EFE23_13975</name>
</gene>
<comment type="caution">
    <text evidence="4">The sequence shown here is derived from an EMBL/GenBank/DDBJ whole genome shotgun (WGS) entry which is preliminary data.</text>
</comment>
<dbReference type="Pfam" id="PF00652">
    <property type="entry name" value="Ricin_B_lectin"/>
    <property type="match status" value="1"/>
</dbReference>
<dbReference type="Gene3D" id="2.80.10.50">
    <property type="match status" value="1"/>
</dbReference>
<evidence type="ECO:0000313" key="5">
    <source>
        <dbReference type="Proteomes" id="UP000280698"/>
    </source>
</evidence>
<keyword evidence="2" id="KW-0472">Membrane</keyword>
<reference evidence="4 5" key="1">
    <citation type="submission" date="2018-11" db="EMBL/GenBank/DDBJ databases">
        <title>Micromonospora sp. PPF5-17, a new actinomycetes isolated from a hot spring soil.</title>
        <authorList>
            <person name="Thawai C."/>
        </authorList>
    </citation>
    <scope>NUCLEOTIDE SEQUENCE [LARGE SCALE GENOMIC DNA]</scope>
    <source>
        <strain evidence="4 5">PPF5-17</strain>
    </source>
</reference>
<feature type="transmembrane region" description="Helical" evidence="2">
    <location>
        <begin position="31"/>
        <end position="51"/>
    </location>
</feature>
<dbReference type="InterPro" id="IPR035992">
    <property type="entry name" value="Ricin_B-like_lectins"/>
</dbReference>
<evidence type="ECO:0000313" key="4">
    <source>
        <dbReference type="EMBL" id="RNL98602.1"/>
    </source>
</evidence>
<feature type="region of interest" description="Disordered" evidence="1">
    <location>
        <begin position="63"/>
        <end position="107"/>
    </location>
</feature>
<evidence type="ECO:0000259" key="3">
    <source>
        <dbReference type="SMART" id="SM00458"/>
    </source>
</evidence>
<keyword evidence="5" id="KW-1185">Reference proteome</keyword>
<dbReference type="SMART" id="SM00458">
    <property type="entry name" value="RICIN"/>
    <property type="match status" value="1"/>
</dbReference>
<dbReference type="PROSITE" id="PS50231">
    <property type="entry name" value="RICIN_B_LECTIN"/>
    <property type="match status" value="1"/>
</dbReference>
<keyword evidence="2" id="KW-1133">Transmembrane helix</keyword>
<organism evidence="4 5">
    <name type="scientific">Micromonospora solifontis</name>
    <dbReference type="NCBI Taxonomy" id="2487138"/>
    <lineage>
        <taxon>Bacteria</taxon>
        <taxon>Bacillati</taxon>
        <taxon>Actinomycetota</taxon>
        <taxon>Actinomycetes</taxon>
        <taxon>Micromonosporales</taxon>
        <taxon>Micromonosporaceae</taxon>
        <taxon>Micromonospora</taxon>
    </lineage>
</organism>